<protein>
    <recommendedName>
        <fullName evidence="3">Sulfotransferase domain-containing protein</fullName>
    </recommendedName>
</protein>
<name>A0A381QQX6_9ZZZZ</name>
<dbReference type="GO" id="GO:0019752">
    <property type="term" value="P:carboxylic acid metabolic process"/>
    <property type="evidence" value="ECO:0007669"/>
    <property type="project" value="TreeGrafter"/>
</dbReference>
<dbReference type="InterPro" id="IPR027417">
    <property type="entry name" value="P-loop_NTPase"/>
</dbReference>
<reference evidence="2" key="1">
    <citation type="submission" date="2018-05" db="EMBL/GenBank/DDBJ databases">
        <authorList>
            <person name="Lanie J.A."/>
            <person name="Ng W.-L."/>
            <person name="Kazmierczak K.M."/>
            <person name="Andrzejewski T.M."/>
            <person name="Davidsen T.M."/>
            <person name="Wayne K.J."/>
            <person name="Tettelin H."/>
            <person name="Glass J.I."/>
            <person name="Rusch D."/>
            <person name="Podicherti R."/>
            <person name="Tsui H.-C.T."/>
            <person name="Winkler M.E."/>
        </authorList>
    </citation>
    <scope>NUCLEOTIDE SEQUENCE</scope>
</reference>
<evidence type="ECO:0000256" key="1">
    <source>
        <dbReference type="ARBA" id="ARBA00009320"/>
    </source>
</evidence>
<evidence type="ECO:0000313" key="2">
    <source>
        <dbReference type="EMBL" id="SUZ81751.1"/>
    </source>
</evidence>
<evidence type="ECO:0008006" key="3">
    <source>
        <dbReference type="Google" id="ProtNLM"/>
    </source>
</evidence>
<dbReference type="Gene3D" id="3.40.50.300">
    <property type="entry name" value="P-loop containing nucleotide triphosphate hydrolases"/>
    <property type="match status" value="1"/>
</dbReference>
<sequence length="225" mass="25595">MMYSFDNRPDCFATDEPLYANYLLSTKTAHPDADEVIDHYETDLKSIISHLTGPIPDDMPVWYQKHMSHHVAEDADLDWLDGLTNCFLIRDPREVLLSLSNVTDVVNLRVMGLPQQVRILSHVVKTTGKEPPIIDARDALEDPVGMLSALCACLEIEYMDEMVSWDPGPRDCDGIWAKHWYASVWKSAGFSPYTPREGQLSPEHDSVLEEAMPLYDEMWSRRLGA</sequence>
<dbReference type="AlphaFoldDB" id="A0A381QQX6"/>
<dbReference type="PANTHER" id="PTHR42743:SF11">
    <property type="entry name" value="AMINODEOXYCHORISMATE LYASE"/>
    <property type="match status" value="1"/>
</dbReference>
<organism evidence="2">
    <name type="scientific">marine metagenome</name>
    <dbReference type="NCBI Taxonomy" id="408172"/>
    <lineage>
        <taxon>unclassified sequences</taxon>
        <taxon>metagenomes</taxon>
        <taxon>ecological metagenomes</taxon>
    </lineage>
</organism>
<dbReference type="SUPFAM" id="SSF52540">
    <property type="entry name" value="P-loop containing nucleoside triphosphate hydrolases"/>
    <property type="match status" value="1"/>
</dbReference>
<comment type="similarity">
    <text evidence="1">Belongs to the class-IV pyridoxal-phosphate-dependent aminotransferase family.</text>
</comment>
<dbReference type="Pfam" id="PF19798">
    <property type="entry name" value="Sulfotransfer_5"/>
    <property type="match status" value="1"/>
</dbReference>
<dbReference type="InterPro" id="IPR050571">
    <property type="entry name" value="Class-IV_PLP-Dep_Aminotrnsfr"/>
</dbReference>
<accession>A0A381QQX6</accession>
<gene>
    <name evidence="2" type="ORF">METZ01_LOCUS34605</name>
</gene>
<proteinExistence type="inferred from homology"/>
<dbReference type="PANTHER" id="PTHR42743">
    <property type="entry name" value="AMINO-ACID AMINOTRANSFERASE"/>
    <property type="match status" value="1"/>
</dbReference>
<dbReference type="EMBL" id="UINC01001481">
    <property type="protein sequence ID" value="SUZ81751.1"/>
    <property type="molecule type" value="Genomic_DNA"/>
</dbReference>